<evidence type="ECO:0000259" key="3">
    <source>
        <dbReference type="Pfam" id="PF00550"/>
    </source>
</evidence>
<reference evidence="4 5" key="1">
    <citation type="submission" date="2009-03" db="EMBL/GenBank/DDBJ databases">
        <title>Comparison of the complete genome sequences of Rhodococcus erythropolis PR4 and Rhodococcus opacus B4.</title>
        <authorList>
            <person name="Takarada H."/>
            <person name="Sekine M."/>
            <person name="Hosoyama A."/>
            <person name="Yamada R."/>
            <person name="Fujisawa T."/>
            <person name="Omata S."/>
            <person name="Shimizu A."/>
            <person name="Tsukatani N."/>
            <person name="Tanikawa S."/>
            <person name="Fujita N."/>
            <person name="Harayama S."/>
        </authorList>
    </citation>
    <scope>NUCLEOTIDE SEQUENCE [LARGE SCALE GENOMIC DNA]</scope>
    <source>
        <strain evidence="4 5">B4</strain>
        <plasmid evidence="4 5">pROB01</plasmid>
    </source>
</reference>
<dbReference type="InterPro" id="IPR045851">
    <property type="entry name" value="AMP-bd_C_sf"/>
</dbReference>
<feature type="transmembrane region" description="Helical" evidence="1">
    <location>
        <begin position="653"/>
        <end position="672"/>
    </location>
</feature>
<name>C1BD30_RHOOB</name>
<dbReference type="InterPro" id="IPR050237">
    <property type="entry name" value="ATP-dep_AMP-bd_enzyme"/>
</dbReference>
<dbReference type="PATRIC" id="fig|632772.20.peg.8009"/>
<feature type="transmembrane region" description="Helical" evidence="1">
    <location>
        <begin position="707"/>
        <end position="725"/>
    </location>
</feature>
<feature type="domain" description="Carrier" evidence="3">
    <location>
        <begin position="481"/>
        <end position="523"/>
    </location>
</feature>
<dbReference type="PANTHER" id="PTHR43767:SF10">
    <property type="entry name" value="SURFACTIN SYNTHASE SUBUNIT 1"/>
    <property type="match status" value="1"/>
</dbReference>
<feature type="transmembrane region" description="Helical" evidence="1">
    <location>
        <begin position="684"/>
        <end position="701"/>
    </location>
</feature>
<geneLocation type="plasmid" evidence="4 5">
    <name>pROB01</name>
</geneLocation>
<dbReference type="KEGG" id="rop:ROP_pROB01-02750"/>
<sequence length="883" mass="97080">MSSSSFHLERFGVRFVRVLGRFGDSLALITPGETVTYRELAERVERKASRLGGTRRLVLVAGSNEVDLVVTYLSALFAGHPVLLAPGDNPDSLEALIAAYRPDVVVRSADGRTVVEELRECSVHLLHPDLALLLSTSGSTGSPKLVRLSHRNVQANAESIAEYLDIRDTDRAVTTLPMHYCYGLSVIHSHLLRGAALILTTHSVTDPGFWDLFKAHRGTSFAGVPYTFDLLDRIGFDELDLPDLRYITQAGGRLAPDRVRAYADLGRRRGWELFVMYGQTEATARMAYLPPELAATHPQSIGRPIPGGSFRLEPVADAPDGAGELIYAGPNVMLGYAHTPDDLRLGDTLGGELRTGDLARQTGDALYEVVGRRSRFAKVFGLRIDLQHVESALAQHGLTACCAGGTDELIVAVQHCGDVDTVRHATARASGLPVAAIRVFPVDELPRTSTGKPDLRAVAELAHASEPPMATQSTTGPDTGAVRALYAEILHCTHVTDDSTFVSLGGDSLSYVRMSLRLEEMLGHLPENWHTTPVGDFAPAPRRRRWRRMETNVLLRAVAIVLIAGSHIHLFTLLGGAHVLLGVAGYNFARFHLGTAERTERVRHTLGSVARIAVPSMVWIGSVIALTGDYRITSAFLLNGIFGPDGWSAEWRYWFVEAIVYIVLVLAAVLYIPLVDRIERRHPFWFAMGFVAIGLLTRYGLVDVDDSRNRILTASVVFWLFALGWAAAKSTTIWQRLWVTAVVVATVPGFFFGETRREIIVVGGLCLLVWLKSVPCPMVLSRVAGVLASASLYIYLTHFQVYLPLRDDHPWLALALSIVVGILYWRAVTFVLGLCRRPGVVRSESDRNRIASLLVRTCASRQRDKRPPIDGRIDHRHVRSDVG</sequence>
<protein>
    <submittedName>
        <fullName evidence="4">Hypothetical membrane protein</fullName>
    </submittedName>
</protein>
<dbReference type="Gene3D" id="1.10.1200.10">
    <property type="entry name" value="ACP-like"/>
    <property type="match status" value="1"/>
</dbReference>
<dbReference type="HOGENOM" id="CLU_337954_0_0_11"/>
<evidence type="ECO:0000313" key="4">
    <source>
        <dbReference type="EMBL" id="BAH55774.1"/>
    </source>
</evidence>
<dbReference type="InterPro" id="IPR042099">
    <property type="entry name" value="ANL_N_sf"/>
</dbReference>
<evidence type="ECO:0000256" key="1">
    <source>
        <dbReference type="SAM" id="Phobius"/>
    </source>
</evidence>
<evidence type="ECO:0000313" key="5">
    <source>
        <dbReference type="Proteomes" id="UP000002212"/>
    </source>
</evidence>
<feature type="transmembrane region" description="Helical" evidence="1">
    <location>
        <begin position="787"/>
        <end position="805"/>
    </location>
</feature>
<dbReference type="PANTHER" id="PTHR43767">
    <property type="entry name" value="LONG-CHAIN-FATTY-ACID--COA LIGASE"/>
    <property type="match status" value="1"/>
</dbReference>
<dbReference type="InterPro" id="IPR000873">
    <property type="entry name" value="AMP-dep_synth/lig_dom"/>
</dbReference>
<accession>C1BD30</accession>
<keyword evidence="1" id="KW-0812">Transmembrane</keyword>
<dbReference type="InterPro" id="IPR009081">
    <property type="entry name" value="PP-bd_ACP"/>
</dbReference>
<keyword evidence="4" id="KW-0614">Plasmid</keyword>
<dbReference type="RefSeq" id="WP_012686878.1">
    <property type="nucleotide sequence ID" value="NC_012520.1"/>
</dbReference>
<dbReference type="EMBL" id="AP011116">
    <property type="protein sequence ID" value="BAH55774.1"/>
    <property type="molecule type" value="Genomic_DNA"/>
</dbReference>
<dbReference type="SUPFAM" id="SSF56801">
    <property type="entry name" value="Acetyl-CoA synthetase-like"/>
    <property type="match status" value="1"/>
</dbReference>
<feature type="domain" description="AMP-dependent synthetase/ligase" evidence="2">
    <location>
        <begin position="19"/>
        <end position="336"/>
    </location>
</feature>
<dbReference type="AlphaFoldDB" id="C1BD30"/>
<dbReference type="Proteomes" id="UP000002212">
    <property type="component" value="Plasmid pROB01"/>
</dbReference>
<feature type="transmembrane region" description="Helical" evidence="1">
    <location>
        <begin position="811"/>
        <end position="835"/>
    </location>
</feature>
<dbReference type="Gene3D" id="3.40.50.12780">
    <property type="entry name" value="N-terminal domain of ligase-like"/>
    <property type="match status" value="1"/>
</dbReference>
<dbReference type="Gene3D" id="3.30.300.30">
    <property type="match status" value="1"/>
</dbReference>
<keyword evidence="1" id="KW-0472">Membrane</keyword>
<gene>
    <name evidence="4" type="ordered locus">ROP_pROB01-02750</name>
</gene>
<dbReference type="SUPFAM" id="SSF47336">
    <property type="entry name" value="ACP-like"/>
    <property type="match status" value="1"/>
</dbReference>
<evidence type="ECO:0000259" key="2">
    <source>
        <dbReference type="Pfam" id="PF00501"/>
    </source>
</evidence>
<keyword evidence="1" id="KW-1133">Transmembrane helix</keyword>
<organism evidence="4 5">
    <name type="scientific">Rhodococcus opacus (strain B4)</name>
    <dbReference type="NCBI Taxonomy" id="632772"/>
    <lineage>
        <taxon>Bacteria</taxon>
        <taxon>Bacillati</taxon>
        <taxon>Actinomycetota</taxon>
        <taxon>Actinomycetes</taxon>
        <taxon>Mycobacteriales</taxon>
        <taxon>Nocardiaceae</taxon>
        <taxon>Rhodococcus</taxon>
    </lineage>
</organism>
<dbReference type="Pfam" id="PF00550">
    <property type="entry name" value="PP-binding"/>
    <property type="match status" value="1"/>
</dbReference>
<proteinExistence type="predicted"/>
<dbReference type="Pfam" id="PF00501">
    <property type="entry name" value="AMP-binding"/>
    <property type="match status" value="1"/>
</dbReference>
<dbReference type="InterPro" id="IPR036736">
    <property type="entry name" value="ACP-like_sf"/>
</dbReference>
<feature type="transmembrane region" description="Helical" evidence="1">
    <location>
        <begin position="608"/>
        <end position="628"/>
    </location>
</feature>